<keyword evidence="2" id="KW-1185">Reference proteome</keyword>
<dbReference type="OrthoDB" id="441343at2"/>
<evidence type="ECO:0000313" key="2">
    <source>
        <dbReference type="Proteomes" id="UP000306196"/>
    </source>
</evidence>
<gene>
    <name evidence="1" type="primary">csx17</name>
    <name evidence="1" type="ORF">FEM03_20995</name>
</gene>
<proteinExistence type="predicted"/>
<reference evidence="1 2" key="1">
    <citation type="submission" date="2019-05" db="EMBL/GenBank/DDBJ databases">
        <title>Verrucobacter flavum gen. nov., sp. nov. a new member of the family Verrucomicrobiaceae.</title>
        <authorList>
            <person name="Szuroczki S."/>
            <person name="Abbaszade G."/>
            <person name="Szabo A."/>
            <person name="Felfoldi T."/>
            <person name="Schumann P."/>
            <person name="Boka K."/>
            <person name="Keki Z."/>
            <person name="Toumi M."/>
            <person name="Toth E."/>
        </authorList>
    </citation>
    <scope>NUCLEOTIDE SEQUENCE [LARGE SCALE GENOMIC DNA]</scope>
    <source>
        <strain evidence="1 2">MG-N-17</strain>
    </source>
</reference>
<name>A0A5R8K922_9BACT</name>
<sequence length="711" mass="77318">MSMLNDIPLSGCSPTPLASYLKALGVFRLISEQADSSARGYWKNEAFVLSTKLTKEELAEFFLTRYAPTPVVDPWNRGSGFLSSGDKAAKNLASFEYSKAARLKPFRDSIVQVRAVPLLAKMRKVVNSKKEFDKTKPDFIKQCRLIWRGSLLEWLDAAVIIGSDVSLAWPSLLGTGGNDGRLDFTDNFRQRYLDLFDVSKPDAPPAENTAPLLEHALHGNAVTGTGNHSIGQYMPGAAGGANSSNGFDGRGNVNPWDFILFMEGSVLFAAAASRRLGATGVSSSSAPFAIRANSIGNASVSMKEKSARGEQWFPLWDRPAALREIRALLSEGRAQLGPMTVREPVDMARAIARLGVARGISAFERYGYIERNGQSTFAVPLGRWKVVSQPNQSLLSDLDTYLRRISREAAGKRATASLTTAARRLNDSVFAVAADGTSPFRWQDVLLALSGADALAATLPPSKNGFGIVPKLHSGWLVSANDGSVEFRLAVAFASQRGIRRYFLPLNKFGNQLDEKGDVNVVCSGRDFVADAIAFLDRRLIDSAKDTSRTLMQFADVFASLSDISSFLQGALDTGRIMSLARALMAIDYKDSSLIASPIGSEPPEDAFTLFRFCLAPRHWQNDPRHLQKDIPVRADIFRRLSSGDLSSASRLAASHLRAHGFIPPLSIAAGDSRLLAAALAFPLSSASRDILLRSFISVSDNNQPKNKLHQ</sequence>
<organism evidence="1 2">
    <name type="scientific">Phragmitibacter flavus</name>
    <dbReference type="NCBI Taxonomy" id="2576071"/>
    <lineage>
        <taxon>Bacteria</taxon>
        <taxon>Pseudomonadati</taxon>
        <taxon>Verrucomicrobiota</taxon>
        <taxon>Verrucomicrobiia</taxon>
        <taxon>Verrucomicrobiales</taxon>
        <taxon>Verrucomicrobiaceae</taxon>
        <taxon>Phragmitibacter</taxon>
    </lineage>
</organism>
<dbReference type="Proteomes" id="UP000306196">
    <property type="component" value="Unassembled WGS sequence"/>
</dbReference>
<dbReference type="EMBL" id="VAUV01000019">
    <property type="protein sequence ID" value="TLD68813.1"/>
    <property type="molecule type" value="Genomic_DNA"/>
</dbReference>
<dbReference type="InterPro" id="IPR026483">
    <property type="entry name" value="Cas_Csx17"/>
</dbReference>
<evidence type="ECO:0000313" key="1">
    <source>
        <dbReference type="EMBL" id="TLD68813.1"/>
    </source>
</evidence>
<comment type="caution">
    <text evidence="1">The sequence shown here is derived from an EMBL/GenBank/DDBJ whole genome shotgun (WGS) entry which is preliminary data.</text>
</comment>
<accession>A0A5R8K922</accession>
<dbReference type="NCBIfam" id="TIGR04113">
    <property type="entry name" value="cas_csx17"/>
    <property type="match status" value="1"/>
</dbReference>
<dbReference type="AlphaFoldDB" id="A0A5R8K922"/>
<protein>
    <submittedName>
        <fullName evidence="1">Type I-U CRISPR-associated protein Csx17</fullName>
    </submittedName>
</protein>